<dbReference type="STRING" id="649349.Lbys_2094"/>
<reference key="1">
    <citation type="submission" date="2010-11" db="EMBL/GenBank/DDBJ databases">
        <title>The complete genome of Leadbetterella byssophila DSM 17132.</title>
        <authorList>
            <consortium name="US DOE Joint Genome Institute (JGI-PGF)"/>
            <person name="Lucas S."/>
            <person name="Copeland A."/>
            <person name="Lapidus A."/>
            <person name="Glavina del Rio T."/>
            <person name="Dalin E."/>
            <person name="Tice H."/>
            <person name="Bruce D."/>
            <person name="Goodwin L."/>
            <person name="Pitluck S."/>
            <person name="Kyrpides N."/>
            <person name="Mavromatis K."/>
            <person name="Ivanova N."/>
            <person name="Teshima H."/>
            <person name="Brettin T."/>
            <person name="Detter J.C."/>
            <person name="Han C."/>
            <person name="Tapia R."/>
            <person name="Land M."/>
            <person name="Hauser L."/>
            <person name="Markowitz V."/>
            <person name="Cheng J.-F."/>
            <person name="Hugenholtz P."/>
            <person name="Woyke T."/>
            <person name="Wu D."/>
            <person name="Tindall B."/>
            <person name="Pomrenke H.G."/>
            <person name="Brambilla E."/>
            <person name="Klenk H.-P."/>
            <person name="Eisen J.A."/>
        </authorList>
    </citation>
    <scope>NUCLEOTIDE SEQUENCE [LARGE SCALE GENOMIC DNA]</scope>
    <source>
        <strain>DSM 17132</strain>
    </source>
</reference>
<dbReference type="Gene3D" id="2.60.40.4140">
    <property type="match status" value="1"/>
</dbReference>
<gene>
    <name evidence="1" type="ordered locus">Lbys_2094</name>
</gene>
<dbReference type="Proteomes" id="UP000007435">
    <property type="component" value="Chromosome"/>
</dbReference>
<dbReference type="Pfam" id="PF15418">
    <property type="entry name" value="DUF4625"/>
    <property type="match status" value="1"/>
</dbReference>
<keyword evidence="2" id="KW-1185">Reference proteome</keyword>
<evidence type="ECO:0000313" key="2">
    <source>
        <dbReference type="Proteomes" id="UP000007435"/>
    </source>
</evidence>
<evidence type="ECO:0008006" key="3">
    <source>
        <dbReference type="Google" id="ProtNLM"/>
    </source>
</evidence>
<dbReference type="eggNOG" id="COG1470">
    <property type="taxonomic scope" value="Bacteria"/>
</dbReference>
<proteinExistence type="predicted"/>
<dbReference type="RefSeq" id="WP_013408836.1">
    <property type="nucleotide sequence ID" value="NC_014655.1"/>
</dbReference>
<dbReference type="OrthoDB" id="670730at2"/>
<dbReference type="HOGENOM" id="CLU_141473_0_0_10"/>
<dbReference type="AlphaFoldDB" id="E4RTR6"/>
<dbReference type="EMBL" id="CP002305">
    <property type="protein sequence ID" value="ADQ17790.1"/>
    <property type="molecule type" value="Genomic_DNA"/>
</dbReference>
<evidence type="ECO:0000313" key="1">
    <source>
        <dbReference type="EMBL" id="ADQ17790.1"/>
    </source>
</evidence>
<reference evidence="1 2" key="2">
    <citation type="journal article" date="2011" name="Stand. Genomic Sci.">
        <title>Complete genome sequence of Leadbetterella byssophila type strain (4M15).</title>
        <authorList>
            <person name="Abt B."/>
            <person name="Teshima H."/>
            <person name="Lucas S."/>
            <person name="Lapidus A."/>
            <person name="Del Rio T.G."/>
            <person name="Nolan M."/>
            <person name="Tice H."/>
            <person name="Cheng J.F."/>
            <person name="Pitluck S."/>
            <person name="Liolios K."/>
            <person name="Pagani I."/>
            <person name="Ivanova N."/>
            <person name="Mavromatis K."/>
            <person name="Pati A."/>
            <person name="Tapia R."/>
            <person name="Han C."/>
            <person name="Goodwin L."/>
            <person name="Chen A."/>
            <person name="Palaniappan K."/>
            <person name="Land M."/>
            <person name="Hauser L."/>
            <person name="Chang Y.J."/>
            <person name="Jeffries C.D."/>
            <person name="Rohde M."/>
            <person name="Goker M."/>
            <person name="Tindall B.J."/>
            <person name="Detter J.C."/>
            <person name="Woyke T."/>
            <person name="Bristow J."/>
            <person name="Eisen J.A."/>
            <person name="Markowitz V."/>
            <person name="Hugenholtz P."/>
            <person name="Klenk H.P."/>
            <person name="Kyrpides N.C."/>
        </authorList>
    </citation>
    <scope>NUCLEOTIDE SEQUENCE [LARGE SCALE GENOMIC DNA]</scope>
    <source>
        <strain evidence="2">DSM 17132 / JCM 16389 / KACC 11308 / NBRC 106382 / 4M15</strain>
    </source>
</reference>
<dbReference type="InterPro" id="IPR027829">
    <property type="entry name" value="DUF4625"/>
</dbReference>
<sequence>MKKYPFLLVGVLCACSSDESTLDNTAPTIVVEGTFPQPCEVLERGNTHSFVLKFSDNHELGSFTVDIHHNFDQHSHGTSAEECEEDEPKQAIKPFLLVHSDKIPAGNKSYTVTVPVNIPNDVDPGDYHLKVDVTDKTGWQSQRRMSIKLK</sequence>
<name>E4RTR6_LEAB4</name>
<dbReference type="KEGG" id="lby:Lbys_2094"/>
<protein>
    <recommendedName>
        <fullName evidence="3">DUF4625 domain-containing protein</fullName>
    </recommendedName>
</protein>
<accession>E4RTR6</accession>
<dbReference type="PROSITE" id="PS51257">
    <property type="entry name" value="PROKAR_LIPOPROTEIN"/>
    <property type="match status" value="1"/>
</dbReference>
<organism evidence="1 2">
    <name type="scientific">Leadbetterella byssophila (strain DSM 17132 / JCM 16389 / KACC 11308 / NBRC 106382 / 4M15)</name>
    <dbReference type="NCBI Taxonomy" id="649349"/>
    <lineage>
        <taxon>Bacteria</taxon>
        <taxon>Pseudomonadati</taxon>
        <taxon>Bacteroidota</taxon>
        <taxon>Cytophagia</taxon>
        <taxon>Cytophagales</taxon>
        <taxon>Leadbetterellaceae</taxon>
        <taxon>Leadbetterella</taxon>
    </lineage>
</organism>